<dbReference type="PANTHER" id="PTHR46289:SF14">
    <property type="entry name" value="DUF4371 DOMAIN-CONTAINING PROTEIN"/>
    <property type="match status" value="1"/>
</dbReference>
<proteinExistence type="predicted"/>
<dbReference type="Pfam" id="PF14291">
    <property type="entry name" value="DUF4371"/>
    <property type="match status" value="1"/>
</dbReference>
<dbReference type="InterPro" id="IPR008906">
    <property type="entry name" value="HATC_C_dom"/>
</dbReference>
<dbReference type="Pfam" id="PF05699">
    <property type="entry name" value="Dimer_Tnp_hAT"/>
    <property type="match status" value="1"/>
</dbReference>
<evidence type="ECO:0000259" key="1">
    <source>
        <dbReference type="Pfam" id="PF05699"/>
    </source>
</evidence>
<sequence length="663" mass="76864">QIIDDYTRYNLLKNHLVAPKSYVYPFSLQNLKGKEIRRHLQQKHLDMYPWVVYSEIKNGLYCKYCTLFYTGGHGTGKKNYMTLSLLVNKPLQNFKHLMGNTGDLHSHEITKYHIESVSRAQDFIKTYENPSLEVNIPFRGHRDDGPLLKNNELSPKLNEGNFREILKFRIESGDMELENHLKNTSSKATYISKTTQNEIIFICSKLIIDNILNKVKRSPYYSIMFDETTDMSHTSQLCLVIRYINEDYTVQEDFLGFIDPHSYNFENTEIEPKLNGKILGETVLKLMNNFNFDLNNCVGIATDGCSVMASKVCGAVKTILEKIPSAVRCPCFNHGLNLAISKGCQIQSIRNSFGQIKEIISFFHGSSKRKFVLQSVLHSSLQSLCETRWVERHTAVTQFLTGISEIMDSLHKISNWNDRESSSKAKSAVNYINKTIEILNKLRLDGKTEFKDLYFKAVEQMDKLEITVKKPRTISIQHHRQNPEIINVEDYFRVTVYIPFLDFMITDMKSRFTEETLGVYNLGIFVPKILISKIQENTVQIFESIWNQFLNIHGLNGRFANREAFIGKLQGEMIWWKEYWNREKTDIPDTALKSLEHCDKDMFPTIHILLKILASFPISIASAERSFSALKRIKTWLRCNMLEERLTGLAIIHCHRDEHVDID</sequence>
<reference evidence="3 4" key="1">
    <citation type="submission" date="2019-08" db="EMBL/GenBank/DDBJ databases">
        <title>Whole genome of Aphis craccivora.</title>
        <authorList>
            <person name="Voronova N.V."/>
            <person name="Shulinski R.S."/>
            <person name="Bandarenka Y.V."/>
            <person name="Zhorov D.G."/>
            <person name="Warner D."/>
        </authorList>
    </citation>
    <scope>NUCLEOTIDE SEQUENCE [LARGE SCALE GENOMIC DNA]</scope>
    <source>
        <strain evidence="3">180601</strain>
        <tissue evidence="3">Whole Body</tissue>
    </source>
</reference>
<dbReference type="SUPFAM" id="SSF53098">
    <property type="entry name" value="Ribonuclease H-like"/>
    <property type="match status" value="1"/>
</dbReference>
<dbReference type="InterPro" id="IPR012337">
    <property type="entry name" value="RNaseH-like_sf"/>
</dbReference>
<comment type="caution">
    <text evidence="3">The sequence shown here is derived from an EMBL/GenBank/DDBJ whole genome shotgun (WGS) entry which is preliminary data.</text>
</comment>
<dbReference type="Proteomes" id="UP000478052">
    <property type="component" value="Unassembled WGS sequence"/>
</dbReference>
<evidence type="ECO:0000313" key="4">
    <source>
        <dbReference type="Proteomes" id="UP000478052"/>
    </source>
</evidence>
<dbReference type="PANTHER" id="PTHR46289">
    <property type="entry name" value="52 KDA REPRESSOR OF THE INHIBITOR OF THE PROTEIN KINASE-LIKE PROTEIN-RELATED"/>
    <property type="match status" value="1"/>
</dbReference>
<protein>
    <submittedName>
        <fullName evidence="3">52 kDa repressor of the inhibitor of the protein kinase-like</fullName>
    </submittedName>
</protein>
<dbReference type="OrthoDB" id="6628121at2759"/>
<gene>
    <name evidence="3" type="ORF">FWK35_00036063</name>
</gene>
<feature type="domain" description="DUF4371" evidence="2">
    <location>
        <begin position="135"/>
        <end position="259"/>
    </location>
</feature>
<dbReference type="GO" id="GO:0046983">
    <property type="term" value="F:protein dimerization activity"/>
    <property type="evidence" value="ECO:0007669"/>
    <property type="project" value="InterPro"/>
</dbReference>
<accession>A0A6G0Y0A8</accession>
<evidence type="ECO:0000313" key="3">
    <source>
        <dbReference type="EMBL" id="KAF0746581.1"/>
    </source>
</evidence>
<dbReference type="AlphaFoldDB" id="A0A6G0Y0A8"/>
<organism evidence="3 4">
    <name type="scientific">Aphis craccivora</name>
    <name type="common">Cowpea aphid</name>
    <dbReference type="NCBI Taxonomy" id="307492"/>
    <lineage>
        <taxon>Eukaryota</taxon>
        <taxon>Metazoa</taxon>
        <taxon>Ecdysozoa</taxon>
        <taxon>Arthropoda</taxon>
        <taxon>Hexapoda</taxon>
        <taxon>Insecta</taxon>
        <taxon>Pterygota</taxon>
        <taxon>Neoptera</taxon>
        <taxon>Paraneoptera</taxon>
        <taxon>Hemiptera</taxon>
        <taxon>Sternorrhyncha</taxon>
        <taxon>Aphidomorpha</taxon>
        <taxon>Aphidoidea</taxon>
        <taxon>Aphididae</taxon>
        <taxon>Aphidini</taxon>
        <taxon>Aphis</taxon>
        <taxon>Aphis</taxon>
    </lineage>
</organism>
<keyword evidence="4" id="KW-1185">Reference proteome</keyword>
<name>A0A6G0Y0A8_APHCR</name>
<dbReference type="InterPro" id="IPR052958">
    <property type="entry name" value="IFN-induced_PKR_regulator"/>
</dbReference>
<feature type="domain" description="HAT C-terminal dimerisation" evidence="1">
    <location>
        <begin position="597"/>
        <end position="653"/>
    </location>
</feature>
<evidence type="ECO:0000259" key="2">
    <source>
        <dbReference type="Pfam" id="PF14291"/>
    </source>
</evidence>
<dbReference type="EMBL" id="VUJU01007158">
    <property type="protein sequence ID" value="KAF0746581.1"/>
    <property type="molecule type" value="Genomic_DNA"/>
</dbReference>
<dbReference type="InterPro" id="IPR025398">
    <property type="entry name" value="DUF4371"/>
</dbReference>
<feature type="non-terminal residue" evidence="3">
    <location>
        <position position="1"/>
    </location>
</feature>